<reference evidence="2" key="1">
    <citation type="submission" date="2021-01" db="EMBL/GenBank/DDBJ databases">
        <authorList>
            <person name="Corre E."/>
            <person name="Pelletier E."/>
            <person name="Niang G."/>
            <person name="Scheremetjew M."/>
            <person name="Finn R."/>
            <person name="Kale V."/>
            <person name="Holt S."/>
            <person name="Cochrane G."/>
            <person name="Meng A."/>
            <person name="Brown T."/>
            <person name="Cohen L."/>
        </authorList>
    </citation>
    <scope>NUCLEOTIDE SEQUENCE</scope>
    <source>
        <strain evidence="2">CCMP3105</strain>
    </source>
</reference>
<name>A0A7S4S7E5_9DINO</name>
<feature type="region of interest" description="Disordered" evidence="1">
    <location>
        <begin position="108"/>
        <end position="129"/>
    </location>
</feature>
<gene>
    <name evidence="2" type="ORF">AMON00008_LOCUS46139</name>
</gene>
<accession>A0A7S4S7E5</accession>
<dbReference type="EMBL" id="HBNR01065316">
    <property type="protein sequence ID" value="CAE4636904.1"/>
    <property type="molecule type" value="Transcribed_RNA"/>
</dbReference>
<feature type="compositionally biased region" description="Basic residues" evidence="1">
    <location>
        <begin position="120"/>
        <end position="129"/>
    </location>
</feature>
<feature type="compositionally biased region" description="Basic and acidic residues" evidence="1">
    <location>
        <begin position="9"/>
        <end position="24"/>
    </location>
</feature>
<organism evidence="2">
    <name type="scientific">Alexandrium monilatum</name>
    <dbReference type="NCBI Taxonomy" id="311494"/>
    <lineage>
        <taxon>Eukaryota</taxon>
        <taxon>Sar</taxon>
        <taxon>Alveolata</taxon>
        <taxon>Dinophyceae</taxon>
        <taxon>Gonyaulacales</taxon>
        <taxon>Pyrocystaceae</taxon>
        <taxon>Alexandrium</taxon>
    </lineage>
</organism>
<evidence type="ECO:0000313" key="2">
    <source>
        <dbReference type="EMBL" id="CAE4636904.1"/>
    </source>
</evidence>
<protein>
    <submittedName>
        <fullName evidence="2">Uncharacterized protein</fullName>
    </submittedName>
</protein>
<feature type="region of interest" description="Disordered" evidence="1">
    <location>
        <begin position="1"/>
        <end position="24"/>
    </location>
</feature>
<evidence type="ECO:0000256" key="1">
    <source>
        <dbReference type="SAM" id="MobiDB-lite"/>
    </source>
</evidence>
<sequence length="129" mass="13717">MPPTTGNAGHDDRQALAARDRKTAEKHVQKFGLKDGADIDAMYIPSPSGLLDELTMKVVPSVERAADHPQHERLIDEDDDEVAAGTGSPTLSVFAAAAEVFASTGQDACGREARSAGPLRARHSGRRLD</sequence>
<proteinExistence type="predicted"/>
<dbReference type="AlphaFoldDB" id="A0A7S4S7E5"/>